<name>A0A420YMJ2_9PEZI</name>
<evidence type="ECO:0000256" key="2">
    <source>
        <dbReference type="ARBA" id="ARBA00022692"/>
    </source>
</evidence>
<evidence type="ECO:0000256" key="1">
    <source>
        <dbReference type="ARBA" id="ARBA00004477"/>
    </source>
</evidence>
<dbReference type="OrthoDB" id="3990054at2759"/>
<feature type="compositionally biased region" description="Polar residues" evidence="7">
    <location>
        <begin position="342"/>
        <end position="359"/>
    </location>
</feature>
<dbReference type="InterPro" id="IPR009617">
    <property type="entry name" value="Seipin"/>
</dbReference>
<sequence>MDQALTEFRNLVQRTYNLLTSKAAQRTYLTTILLTFAATVLYGIAAFAYILVYNTYLPDQITALPVHLHYGIGPNPWAIVPVRNMKEYQAYDISLTLELPASPSNLDRGNFMVGIWLLDKEGTGTGTNSRDGQASDVVGVDGDEHALWTIPTILPEPNPAEVLASRAVLHAASRPALAPYTDPLVNLASRVLFLPGSVLFPRPSTVTLPILLIERLSFPNTRPISIPGHDLPPLKGPKPVPSAIFLEIQSGQSLRVSSARLTITAQLSGIRWLMYNYRLASFILATAAFWGCEVVFMTVAYTLLSVFVFSGPSSPTPGRDKLPWSEQKKIKAEEELSDTERTFPTTSNQPPLKYESSSGVGVKTERRGGEGVVMAELPLAPGVVADDEDEEEEETAGWRDSGIGTSHSDAGTAGSGVRKRGVGRR</sequence>
<gene>
    <name evidence="9" type="ORF">DL546_005917</name>
</gene>
<feature type="compositionally biased region" description="Basic and acidic residues" evidence="7">
    <location>
        <begin position="318"/>
        <end position="341"/>
    </location>
</feature>
<keyword evidence="4 8" id="KW-1133">Transmembrane helix</keyword>
<organism evidence="9 10">
    <name type="scientific">Coniochaeta pulveracea</name>
    <dbReference type="NCBI Taxonomy" id="177199"/>
    <lineage>
        <taxon>Eukaryota</taxon>
        <taxon>Fungi</taxon>
        <taxon>Dikarya</taxon>
        <taxon>Ascomycota</taxon>
        <taxon>Pezizomycotina</taxon>
        <taxon>Sordariomycetes</taxon>
        <taxon>Sordariomycetidae</taxon>
        <taxon>Coniochaetales</taxon>
        <taxon>Coniochaetaceae</taxon>
        <taxon>Coniochaeta</taxon>
    </lineage>
</organism>
<feature type="region of interest" description="Disordered" evidence="7">
    <location>
        <begin position="313"/>
        <end position="425"/>
    </location>
</feature>
<evidence type="ECO:0008006" key="11">
    <source>
        <dbReference type="Google" id="ProtNLM"/>
    </source>
</evidence>
<evidence type="ECO:0000256" key="6">
    <source>
        <dbReference type="ARBA" id="ARBA00023136"/>
    </source>
</evidence>
<feature type="transmembrane region" description="Helical" evidence="8">
    <location>
        <begin position="28"/>
        <end position="52"/>
    </location>
</feature>
<dbReference type="GO" id="GO:0140042">
    <property type="term" value="P:lipid droplet formation"/>
    <property type="evidence" value="ECO:0007669"/>
    <property type="project" value="UniProtKB-ARBA"/>
</dbReference>
<dbReference type="PANTHER" id="PTHR21212">
    <property type="entry name" value="BERNARDINELLI-SEIP CONGENITAL LIPODYSTROPHY 2 HOMOLOG BSCL2 PROTEIN"/>
    <property type="match status" value="1"/>
</dbReference>
<evidence type="ECO:0000256" key="3">
    <source>
        <dbReference type="ARBA" id="ARBA00022824"/>
    </source>
</evidence>
<reference evidence="9 10" key="1">
    <citation type="submission" date="2018-08" db="EMBL/GenBank/DDBJ databases">
        <title>Draft genome of the lignicolous fungus Coniochaeta pulveracea.</title>
        <authorList>
            <person name="Borstlap C.J."/>
            <person name="De Witt R.N."/>
            <person name="Botha A."/>
            <person name="Volschenk H."/>
        </authorList>
    </citation>
    <scope>NUCLEOTIDE SEQUENCE [LARGE SCALE GENOMIC DNA]</scope>
    <source>
        <strain evidence="9 10">CAB683</strain>
    </source>
</reference>
<proteinExistence type="predicted"/>
<dbReference type="EMBL" id="QVQW01000002">
    <property type="protein sequence ID" value="RKU49094.1"/>
    <property type="molecule type" value="Genomic_DNA"/>
</dbReference>
<keyword evidence="5" id="KW-0443">Lipid metabolism</keyword>
<dbReference type="CDD" id="cd23995">
    <property type="entry name" value="Seipin_BSCL2_like"/>
    <property type="match status" value="1"/>
</dbReference>
<dbReference type="STRING" id="177199.A0A420YMJ2"/>
<accession>A0A420YMJ2</accession>
<dbReference type="Pfam" id="PF06775">
    <property type="entry name" value="Seipin"/>
    <property type="match status" value="1"/>
</dbReference>
<protein>
    <recommendedName>
        <fullName evidence="11">Seipin</fullName>
    </recommendedName>
</protein>
<comment type="subcellular location">
    <subcellularLocation>
        <location evidence="1">Endoplasmic reticulum membrane</location>
        <topology evidence="1">Multi-pass membrane protein</topology>
    </subcellularLocation>
</comment>
<evidence type="ECO:0000256" key="8">
    <source>
        <dbReference type="SAM" id="Phobius"/>
    </source>
</evidence>
<dbReference type="GO" id="GO:0006629">
    <property type="term" value="P:lipid metabolic process"/>
    <property type="evidence" value="ECO:0007669"/>
    <property type="project" value="UniProtKB-KW"/>
</dbReference>
<feature type="compositionally biased region" description="Acidic residues" evidence="7">
    <location>
        <begin position="385"/>
        <end position="395"/>
    </location>
</feature>
<evidence type="ECO:0000313" key="10">
    <source>
        <dbReference type="Proteomes" id="UP000275385"/>
    </source>
</evidence>
<dbReference type="GO" id="GO:0005789">
    <property type="term" value="C:endoplasmic reticulum membrane"/>
    <property type="evidence" value="ECO:0007669"/>
    <property type="project" value="UniProtKB-SubCell"/>
</dbReference>
<keyword evidence="3" id="KW-0256">Endoplasmic reticulum</keyword>
<evidence type="ECO:0000313" key="9">
    <source>
        <dbReference type="EMBL" id="RKU49094.1"/>
    </source>
</evidence>
<dbReference type="Proteomes" id="UP000275385">
    <property type="component" value="Unassembled WGS sequence"/>
</dbReference>
<keyword evidence="10" id="KW-1185">Reference proteome</keyword>
<evidence type="ECO:0000256" key="5">
    <source>
        <dbReference type="ARBA" id="ARBA00023098"/>
    </source>
</evidence>
<dbReference type="AlphaFoldDB" id="A0A420YMJ2"/>
<feature type="transmembrane region" description="Helical" evidence="8">
    <location>
        <begin position="279"/>
        <end position="309"/>
    </location>
</feature>
<comment type="caution">
    <text evidence="9">The sequence shown here is derived from an EMBL/GenBank/DDBJ whole genome shotgun (WGS) entry which is preliminary data.</text>
</comment>
<evidence type="ECO:0000256" key="7">
    <source>
        <dbReference type="SAM" id="MobiDB-lite"/>
    </source>
</evidence>
<evidence type="ECO:0000256" key="4">
    <source>
        <dbReference type="ARBA" id="ARBA00022989"/>
    </source>
</evidence>
<dbReference type="PANTHER" id="PTHR21212:SF0">
    <property type="entry name" value="SEIPIN"/>
    <property type="match status" value="1"/>
</dbReference>
<keyword evidence="6 8" id="KW-0472">Membrane</keyword>
<keyword evidence="2 8" id="KW-0812">Transmembrane</keyword>